<dbReference type="OMA" id="EYDRWAN"/>
<evidence type="ECO:0000313" key="10">
    <source>
        <dbReference type="Proteomes" id="UP000219338"/>
    </source>
</evidence>
<keyword evidence="3" id="KW-0285">Flavoprotein</keyword>
<dbReference type="OrthoDB" id="269227at2759"/>
<feature type="chain" id="PRO_5012108675" description="Glucose-methanol-choline oxidoreductase N-terminal domain-containing protein" evidence="7">
    <location>
        <begin position="26"/>
        <end position="601"/>
    </location>
</feature>
<accession>A0A284RRL5</accession>
<feature type="binding site" evidence="6">
    <location>
        <position position="266"/>
    </location>
    <ligand>
        <name>FAD</name>
        <dbReference type="ChEBI" id="CHEBI:57692"/>
    </ligand>
</feature>
<evidence type="ECO:0000256" key="3">
    <source>
        <dbReference type="ARBA" id="ARBA00022630"/>
    </source>
</evidence>
<dbReference type="PROSITE" id="PS00624">
    <property type="entry name" value="GMC_OXRED_2"/>
    <property type="match status" value="1"/>
</dbReference>
<dbReference type="PIRSF" id="PIRSF000137">
    <property type="entry name" value="Alcohol_oxidase"/>
    <property type="match status" value="1"/>
</dbReference>
<feature type="active site" description="Proton acceptor" evidence="5">
    <location>
        <position position="577"/>
    </location>
</feature>
<dbReference type="GO" id="GO:0050660">
    <property type="term" value="F:flavin adenine dinucleotide binding"/>
    <property type="evidence" value="ECO:0007669"/>
    <property type="project" value="InterPro"/>
</dbReference>
<proteinExistence type="inferred from homology"/>
<evidence type="ECO:0000256" key="4">
    <source>
        <dbReference type="ARBA" id="ARBA00022827"/>
    </source>
</evidence>
<feature type="domain" description="Glucose-methanol-choline oxidoreductase N-terminal" evidence="8">
    <location>
        <begin position="308"/>
        <end position="322"/>
    </location>
</feature>
<reference evidence="10" key="1">
    <citation type="journal article" date="2017" name="Nat. Ecol. Evol.">
        <title>Genome expansion and lineage-specific genetic innovations in the forest pathogenic fungi Armillaria.</title>
        <authorList>
            <person name="Sipos G."/>
            <person name="Prasanna A.N."/>
            <person name="Walter M.C."/>
            <person name="O'Connor E."/>
            <person name="Balint B."/>
            <person name="Krizsan K."/>
            <person name="Kiss B."/>
            <person name="Hess J."/>
            <person name="Varga T."/>
            <person name="Slot J."/>
            <person name="Riley R."/>
            <person name="Boka B."/>
            <person name="Rigling D."/>
            <person name="Barry K."/>
            <person name="Lee J."/>
            <person name="Mihaltcheva S."/>
            <person name="LaButti K."/>
            <person name="Lipzen A."/>
            <person name="Waldron R."/>
            <person name="Moloney N.M."/>
            <person name="Sperisen C."/>
            <person name="Kredics L."/>
            <person name="Vagvoelgyi C."/>
            <person name="Patrignani A."/>
            <person name="Fitzpatrick D."/>
            <person name="Nagy I."/>
            <person name="Doyle S."/>
            <person name="Anderson J.B."/>
            <person name="Grigoriev I.V."/>
            <person name="Gueldener U."/>
            <person name="Muensterkoetter M."/>
            <person name="Nagy L.G."/>
        </authorList>
    </citation>
    <scope>NUCLEOTIDE SEQUENCE [LARGE SCALE GENOMIC DNA]</scope>
    <source>
        <strain evidence="10">C18/9</strain>
    </source>
</reference>
<feature type="active site" description="Proton donor" evidence="5">
    <location>
        <position position="533"/>
    </location>
</feature>
<comment type="cofactor">
    <cofactor evidence="1 6">
        <name>FAD</name>
        <dbReference type="ChEBI" id="CHEBI:57692"/>
    </cofactor>
</comment>
<dbReference type="Gene3D" id="3.50.50.60">
    <property type="entry name" value="FAD/NAD(P)-binding domain"/>
    <property type="match status" value="1"/>
</dbReference>
<dbReference type="InterPro" id="IPR007867">
    <property type="entry name" value="GMC_OxRtase_C"/>
</dbReference>
<evidence type="ECO:0000256" key="1">
    <source>
        <dbReference type="ARBA" id="ARBA00001974"/>
    </source>
</evidence>
<dbReference type="InterPro" id="IPR036188">
    <property type="entry name" value="FAD/NAD-bd_sf"/>
</dbReference>
<organism evidence="9 10">
    <name type="scientific">Armillaria ostoyae</name>
    <name type="common">Armillaria root rot fungus</name>
    <dbReference type="NCBI Taxonomy" id="47428"/>
    <lineage>
        <taxon>Eukaryota</taxon>
        <taxon>Fungi</taxon>
        <taxon>Dikarya</taxon>
        <taxon>Basidiomycota</taxon>
        <taxon>Agaricomycotina</taxon>
        <taxon>Agaricomycetes</taxon>
        <taxon>Agaricomycetidae</taxon>
        <taxon>Agaricales</taxon>
        <taxon>Marasmiineae</taxon>
        <taxon>Physalacriaceae</taxon>
        <taxon>Armillaria</taxon>
    </lineage>
</organism>
<keyword evidence="4 6" id="KW-0274">FAD</keyword>
<dbReference type="Proteomes" id="UP000219338">
    <property type="component" value="Unassembled WGS sequence"/>
</dbReference>
<keyword evidence="10" id="KW-1185">Reference proteome</keyword>
<dbReference type="SUPFAM" id="SSF54373">
    <property type="entry name" value="FAD-linked reductases, C-terminal domain"/>
    <property type="match status" value="1"/>
</dbReference>
<name>A0A284RRL5_ARMOS</name>
<feature type="binding site" evidence="6">
    <location>
        <begin position="532"/>
        <end position="533"/>
    </location>
    <ligand>
        <name>FAD</name>
        <dbReference type="ChEBI" id="CHEBI:57692"/>
    </ligand>
</feature>
<dbReference type="Pfam" id="PF05199">
    <property type="entry name" value="GMC_oxred_C"/>
    <property type="match status" value="1"/>
</dbReference>
<comment type="similarity">
    <text evidence="2">Belongs to the GMC oxidoreductase family.</text>
</comment>
<feature type="binding site" evidence="6">
    <location>
        <position position="119"/>
    </location>
    <ligand>
        <name>FAD</name>
        <dbReference type="ChEBI" id="CHEBI:57692"/>
    </ligand>
</feature>
<evidence type="ECO:0000259" key="8">
    <source>
        <dbReference type="PROSITE" id="PS00624"/>
    </source>
</evidence>
<dbReference type="Pfam" id="PF00732">
    <property type="entry name" value="GMC_oxred_N"/>
    <property type="match status" value="1"/>
</dbReference>
<feature type="signal peptide" evidence="7">
    <location>
        <begin position="1"/>
        <end position="25"/>
    </location>
</feature>
<gene>
    <name evidence="9" type="ORF">ARMOST_14728</name>
</gene>
<sequence>MLPICFLFSWLILGLSLSDVDFAYAAVFEDPNGVLNATYDFIIVGAGTAGSVVASRLTEDSACSVLIIEAGTSDENVLDIEVPFLASSLLSPSSLTWNYSTVAQEGLDDRAISYVRGKVFGGSSSTNFLGYTRGSDDEYDRWANITMDSGWSWTNLEPFYRKSERLVDPADGHNTSGQVDPSAHGYGPIEVSVPGYPTEIDDRVILSSQEPGDEFLFNLDLQGGTTVGFGLTQSTIGGGERCSAADAYLRPALNRSNIDLLMGTQVTRLIQTNDTSGVPAFKTVEFAQSANGTRYTLTATKEVILSAGSLNTPQILLLSGIGDTNDLEDMGITPIVDLPDVGKNLHDHPQLSNYFVVNSTTTLDEISRDSELAAEYLEEWEVYRQGPYTATSSHALGFVRLAQNDTIFDLYADPSSGTKSAHYEMVFANGYSGSLPSTGYYLTVNTVVLNPVSNGTVTLASTDPFDFPIIDPGFLTSPLDIYVMVSAVKGVRQFIQASPWDDYVIERYGELGEAETDEEIEAAIRNNAISIWHPSCTARMSAYNATDGVVNPDLTVKGVSGLRIVDASVFPKIPAAHLVGPVYIVAEKGAQLIRDAWGYDV</sequence>
<dbReference type="EMBL" id="FUEG01000014">
    <property type="protein sequence ID" value="SJL11325.1"/>
    <property type="molecule type" value="Genomic_DNA"/>
</dbReference>
<dbReference type="InterPro" id="IPR000172">
    <property type="entry name" value="GMC_OxRdtase_N"/>
</dbReference>
<evidence type="ECO:0000256" key="6">
    <source>
        <dbReference type="PIRSR" id="PIRSR000137-2"/>
    </source>
</evidence>
<protein>
    <recommendedName>
        <fullName evidence="8">Glucose-methanol-choline oxidoreductase N-terminal domain-containing protein</fullName>
    </recommendedName>
</protein>
<dbReference type="STRING" id="47428.A0A284RRL5"/>
<dbReference type="PANTHER" id="PTHR11552">
    <property type="entry name" value="GLUCOSE-METHANOL-CHOLINE GMC OXIDOREDUCTASE"/>
    <property type="match status" value="1"/>
</dbReference>
<keyword evidence="7" id="KW-0732">Signal</keyword>
<evidence type="ECO:0000256" key="2">
    <source>
        <dbReference type="ARBA" id="ARBA00010790"/>
    </source>
</evidence>
<dbReference type="PANTHER" id="PTHR11552:SF147">
    <property type="entry name" value="CHOLINE DEHYDROGENASE, MITOCHONDRIAL"/>
    <property type="match status" value="1"/>
</dbReference>
<dbReference type="GO" id="GO:0016614">
    <property type="term" value="F:oxidoreductase activity, acting on CH-OH group of donors"/>
    <property type="evidence" value="ECO:0007669"/>
    <property type="project" value="InterPro"/>
</dbReference>
<evidence type="ECO:0000256" key="5">
    <source>
        <dbReference type="PIRSR" id="PIRSR000137-1"/>
    </source>
</evidence>
<evidence type="ECO:0000313" key="9">
    <source>
        <dbReference type="EMBL" id="SJL11325.1"/>
    </source>
</evidence>
<dbReference type="Gene3D" id="3.30.560.10">
    <property type="entry name" value="Glucose Oxidase, domain 3"/>
    <property type="match status" value="1"/>
</dbReference>
<dbReference type="SUPFAM" id="SSF51905">
    <property type="entry name" value="FAD/NAD(P)-binding domain"/>
    <property type="match status" value="1"/>
</dbReference>
<evidence type="ECO:0000256" key="7">
    <source>
        <dbReference type="SAM" id="SignalP"/>
    </source>
</evidence>
<dbReference type="InterPro" id="IPR012132">
    <property type="entry name" value="GMC_OxRdtase"/>
</dbReference>
<dbReference type="AlphaFoldDB" id="A0A284RRL5"/>